<keyword evidence="3 6" id="KW-0378">Hydrolase</keyword>
<dbReference type="PROSITE" id="PS51170">
    <property type="entry name" value="CW"/>
    <property type="match status" value="2"/>
</dbReference>
<dbReference type="Proteomes" id="UP000191154">
    <property type="component" value="Unassembled WGS sequence"/>
</dbReference>
<dbReference type="SUPFAM" id="SSF51445">
    <property type="entry name" value="(Trans)glycosidases"/>
    <property type="match status" value="1"/>
</dbReference>
<dbReference type="InterPro" id="IPR008270">
    <property type="entry name" value="Glyco_hydro_25_AS"/>
</dbReference>
<dbReference type="GO" id="GO:0003796">
    <property type="term" value="F:lysozyme activity"/>
    <property type="evidence" value="ECO:0007669"/>
    <property type="project" value="UniProtKB-EC"/>
</dbReference>
<dbReference type="SMART" id="SM00641">
    <property type="entry name" value="Glyco_25"/>
    <property type="match status" value="1"/>
</dbReference>
<dbReference type="GO" id="GO:0016998">
    <property type="term" value="P:cell wall macromolecule catabolic process"/>
    <property type="evidence" value="ECO:0007669"/>
    <property type="project" value="InterPro"/>
</dbReference>
<dbReference type="Gene3D" id="2.10.270.10">
    <property type="entry name" value="Cholin Binding"/>
    <property type="match status" value="1"/>
</dbReference>
<gene>
    <name evidence="7" type="primary">lyc_3</name>
    <name evidence="7" type="ORF">CLOSAC_33590</name>
</gene>
<accession>A0A1S8MY04</accession>
<dbReference type="CDD" id="cd06525">
    <property type="entry name" value="GH25_Lyc-like"/>
    <property type="match status" value="1"/>
</dbReference>
<dbReference type="PROSITE" id="PS00953">
    <property type="entry name" value="GLYCOSYL_HYDROL_F25_1"/>
    <property type="match status" value="1"/>
</dbReference>
<dbReference type="Gene3D" id="3.20.20.80">
    <property type="entry name" value="Glycosidases"/>
    <property type="match status" value="1"/>
</dbReference>
<dbReference type="AlphaFoldDB" id="A0A1S8MY04"/>
<dbReference type="GO" id="GO:0016052">
    <property type="term" value="P:carbohydrate catabolic process"/>
    <property type="evidence" value="ECO:0007669"/>
    <property type="project" value="TreeGrafter"/>
</dbReference>
<dbReference type="PROSITE" id="PS51904">
    <property type="entry name" value="GLYCOSYL_HYDROL_F25_2"/>
    <property type="match status" value="1"/>
</dbReference>
<dbReference type="STRING" id="169679.CSACC_25710"/>
<evidence type="ECO:0000256" key="5">
    <source>
        <dbReference type="PROSITE-ProRule" id="PRU00591"/>
    </source>
</evidence>
<evidence type="ECO:0000313" key="8">
    <source>
        <dbReference type="Proteomes" id="UP000191154"/>
    </source>
</evidence>
<dbReference type="RefSeq" id="WP_077866428.1">
    <property type="nucleotide sequence ID" value="NZ_LZYZ01000007.1"/>
</dbReference>
<keyword evidence="2" id="KW-0677">Repeat</keyword>
<evidence type="ECO:0000256" key="3">
    <source>
        <dbReference type="ARBA" id="ARBA00022801"/>
    </source>
</evidence>
<dbReference type="InterPro" id="IPR018337">
    <property type="entry name" value="Cell_wall/Cho-bd_repeat"/>
</dbReference>
<evidence type="ECO:0000256" key="6">
    <source>
        <dbReference type="RuleBase" id="RU361176"/>
    </source>
</evidence>
<dbReference type="GO" id="GO:0009253">
    <property type="term" value="P:peptidoglycan catabolic process"/>
    <property type="evidence" value="ECO:0007669"/>
    <property type="project" value="InterPro"/>
</dbReference>
<dbReference type="Pfam" id="PF19127">
    <property type="entry name" value="Choline_bind_3"/>
    <property type="match status" value="1"/>
</dbReference>
<comment type="caution">
    <text evidence="7">The sequence shown here is derived from an EMBL/GenBank/DDBJ whole genome shotgun (WGS) entry which is preliminary data.</text>
</comment>
<dbReference type="PANTHER" id="PTHR34135:SF2">
    <property type="entry name" value="LYSOZYME"/>
    <property type="match status" value="1"/>
</dbReference>
<dbReference type="Pfam" id="PF01473">
    <property type="entry name" value="Choline_bind_1"/>
    <property type="match status" value="2"/>
</dbReference>
<comment type="catalytic activity">
    <reaction evidence="6">
        <text>Hydrolysis of (1-&gt;4)-beta-linkages between N-acetylmuramic acid and N-acetyl-D-glucosamine residues in a peptidoglycan and between N-acetyl-D-glucosamine residues in chitodextrins.</text>
        <dbReference type="EC" id="3.2.1.17"/>
    </reaction>
</comment>
<evidence type="ECO:0000313" key="7">
    <source>
        <dbReference type="EMBL" id="OOM09079.1"/>
    </source>
</evidence>
<dbReference type="InterPro" id="IPR002053">
    <property type="entry name" value="Glyco_hydro_25"/>
</dbReference>
<evidence type="ECO:0000256" key="1">
    <source>
        <dbReference type="ARBA" id="ARBA00010646"/>
    </source>
</evidence>
<dbReference type="Pfam" id="PF01183">
    <property type="entry name" value="Glyco_hydro_25"/>
    <property type="match status" value="1"/>
</dbReference>
<dbReference type="EC" id="3.2.1.17" evidence="6"/>
<organism evidence="7 8">
    <name type="scientific">Clostridium saccharobutylicum</name>
    <dbReference type="NCBI Taxonomy" id="169679"/>
    <lineage>
        <taxon>Bacteria</taxon>
        <taxon>Bacillati</taxon>
        <taxon>Bacillota</taxon>
        <taxon>Clostridia</taxon>
        <taxon>Eubacteriales</taxon>
        <taxon>Clostridiaceae</taxon>
        <taxon>Clostridium</taxon>
    </lineage>
</organism>
<feature type="repeat" description="Cell wall-binding" evidence="5">
    <location>
        <begin position="284"/>
        <end position="303"/>
    </location>
</feature>
<reference evidence="7 8" key="1">
    <citation type="submission" date="2016-05" db="EMBL/GenBank/DDBJ databases">
        <title>Microbial solvent formation.</title>
        <authorList>
            <person name="Poehlein A."/>
            <person name="Montoya Solano J.D."/>
            <person name="Flitsch S."/>
            <person name="Krabben P."/>
            <person name="Duerre P."/>
            <person name="Daniel R."/>
        </authorList>
    </citation>
    <scope>NUCLEOTIDE SEQUENCE [LARGE SCALE GENOMIC DNA]</scope>
    <source>
        <strain evidence="7 8">L1-8</strain>
    </source>
</reference>
<dbReference type="InterPro" id="IPR018077">
    <property type="entry name" value="Glyco_hydro_fam25_subgr"/>
</dbReference>
<comment type="similarity">
    <text evidence="1 6">Belongs to the glycosyl hydrolase 25 family.</text>
</comment>
<evidence type="ECO:0000256" key="4">
    <source>
        <dbReference type="ARBA" id="ARBA00023295"/>
    </source>
</evidence>
<proteinExistence type="inferred from homology"/>
<dbReference type="PANTHER" id="PTHR34135">
    <property type="entry name" value="LYSOZYME"/>
    <property type="match status" value="1"/>
</dbReference>
<keyword evidence="4 6" id="KW-0326">Glycosidase</keyword>
<dbReference type="SUPFAM" id="SSF69360">
    <property type="entry name" value="Cell wall binding repeat"/>
    <property type="match status" value="1"/>
</dbReference>
<dbReference type="InterPro" id="IPR017853">
    <property type="entry name" value="GH"/>
</dbReference>
<feature type="repeat" description="Cell wall-binding" evidence="5">
    <location>
        <begin position="220"/>
        <end position="239"/>
    </location>
</feature>
<protein>
    <recommendedName>
        <fullName evidence="6">Lysozyme</fullName>
        <ecNumber evidence="6">3.2.1.17</ecNumber>
    </recommendedName>
</protein>
<evidence type="ECO:0000256" key="2">
    <source>
        <dbReference type="ARBA" id="ARBA00022737"/>
    </source>
</evidence>
<sequence length="344" mass="39935">MSYIKGIDISNNNGSIDFSRVTDDGVKYVYVKATEGATFKDSTMETFYNQCKANNLKVGAYHFLVGTSTPEAQAQNFYEKIKDYDWDLIPMMDVETNFLSLSNYVKRFISTFKQLSPLELGIYSYTSFIDYLRDAEEIIKDMPFWEANYNDDPWNLPSNFFTNRVGHQYTENGSISGISEGCDVNSFTEGVLLDNAVIAGQWIIQDGKWWYKHADGSYTKDGWEKIDGLWYLFDNEGWMLYDWKKDGNNWYYMGRSDDGSMKSGWLLQDNRWYYLGDLNDGSMKIGWQKINDKWYYFDSNGSMQTGWISDNGKDYCLYSNGSMIHDCEMYGYRFDSNGVATKLS</sequence>
<name>A0A1S8MY04_CLOSA</name>
<dbReference type="EMBL" id="LZYZ01000007">
    <property type="protein sequence ID" value="OOM09079.1"/>
    <property type="molecule type" value="Genomic_DNA"/>
</dbReference>